<feature type="transmembrane region" description="Helical" evidence="3">
    <location>
        <begin position="81"/>
        <end position="100"/>
    </location>
</feature>
<comment type="caution">
    <text evidence="4">The sequence shown here is derived from an EMBL/GenBank/DDBJ whole genome shotgun (WGS) entry which is preliminary data.</text>
</comment>
<dbReference type="PANTHER" id="PTHR37815">
    <property type="entry name" value="UPF0397 PROTEIN BC_2624-RELATED"/>
    <property type="match status" value="1"/>
</dbReference>
<feature type="transmembrane region" description="Helical" evidence="3">
    <location>
        <begin position="121"/>
        <end position="146"/>
    </location>
</feature>
<reference evidence="4 5" key="1">
    <citation type="submission" date="2018-08" db="EMBL/GenBank/DDBJ databases">
        <title>A genome reference for cultivated species of the human gut microbiota.</title>
        <authorList>
            <person name="Zou Y."/>
            <person name="Xue W."/>
            <person name="Luo G."/>
        </authorList>
    </citation>
    <scope>NUCLEOTIDE SEQUENCE [LARGE SCALE GENOMIC DNA]</scope>
    <source>
        <strain evidence="4 5">AF28-26</strain>
    </source>
</reference>
<dbReference type="AlphaFoldDB" id="A0A412AWW6"/>
<accession>A0A412AWW6</accession>
<dbReference type="InterPro" id="IPR009825">
    <property type="entry name" value="ECF_substrate-spec-like"/>
</dbReference>
<dbReference type="GO" id="GO:0016020">
    <property type="term" value="C:membrane"/>
    <property type="evidence" value="ECO:0007669"/>
    <property type="project" value="InterPro"/>
</dbReference>
<evidence type="ECO:0000256" key="1">
    <source>
        <dbReference type="ARBA" id="ARBA00022692"/>
    </source>
</evidence>
<gene>
    <name evidence="4" type="ORF">DWY99_08260</name>
</gene>
<feature type="transmembrane region" description="Helical" evidence="3">
    <location>
        <begin position="34"/>
        <end position="55"/>
    </location>
</feature>
<name>A0A412AWW6_9FIRM</name>
<keyword evidence="2 3" id="KW-1133">Transmembrane helix</keyword>
<dbReference type="PANTHER" id="PTHR37815:SF3">
    <property type="entry name" value="UPF0397 PROTEIN SPR0429"/>
    <property type="match status" value="1"/>
</dbReference>
<evidence type="ECO:0000313" key="5">
    <source>
        <dbReference type="Proteomes" id="UP000284751"/>
    </source>
</evidence>
<keyword evidence="1 3" id="KW-0812">Transmembrane</keyword>
<feature type="transmembrane region" description="Helical" evidence="3">
    <location>
        <begin position="188"/>
        <end position="213"/>
    </location>
</feature>
<proteinExistence type="predicted"/>
<evidence type="ECO:0000313" key="4">
    <source>
        <dbReference type="EMBL" id="RGQ40181.1"/>
    </source>
</evidence>
<feature type="transmembrane region" description="Helical" evidence="3">
    <location>
        <begin position="233"/>
        <end position="254"/>
    </location>
</feature>
<dbReference type="Pfam" id="PF07155">
    <property type="entry name" value="ECF-ribofla_trS"/>
    <property type="match status" value="1"/>
</dbReference>
<dbReference type="EMBL" id="QRTC01000030">
    <property type="protein sequence ID" value="RGQ40181.1"/>
    <property type="molecule type" value="Genomic_DNA"/>
</dbReference>
<feature type="transmembrane region" description="Helical" evidence="3">
    <location>
        <begin position="152"/>
        <end position="176"/>
    </location>
</feature>
<protein>
    <submittedName>
        <fullName evidence="4">ECF transporter S component</fullName>
    </submittedName>
</protein>
<evidence type="ECO:0000256" key="2">
    <source>
        <dbReference type="ARBA" id="ARBA00022989"/>
    </source>
</evidence>
<keyword evidence="3" id="KW-0472">Membrane</keyword>
<dbReference type="Proteomes" id="UP000284751">
    <property type="component" value="Unassembled WGS sequence"/>
</dbReference>
<dbReference type="Gene3D" id="1.10.1760.20">
    <property type="match status" value="1"/>
</dbReference>
<organism evidence="4 5">
    <name type="scientific">[Clostridium] leptum</name>
    <dbReference type="NCBI Taxonomy" id="1535"/>
    <lineage>
        <taxon>Bacteria</taxon>
        <taxon>Bacillati</taxon>
        <taxon>Bacillota</taxon>
        <taxon>Clostridia</taxon>
        <taxon>Eubacteriales</taxon>
        <taxon>Oscillospiraceae</taxon>
        <taxon>Oscillospiraceae incertae sedis</taxon>
    </lineage>
</organism>
<sequence>MSASTRNSQKIPDASVKIKQAGVWKKPLKLVSRLFSNGMVNLSAVYLLSLFKTILRRIASLIFNTKGVFHMSSLSSSKKKFTIYQLAFTALMAALVFVSTQFNIKIPLGMGVTSMISFGNIFCILSALLLGPIYGGLAAGIGSFFFDLLDPVFITSAPFTLVFKFIMAFVCGKIAYSGGHTADSHKRNLIASIAGLLAYIVLHLGKTFIANALLGSAFLPNLTTVGYSALPSIINAVIATIVAVPLAAALRLALKKAHFLDKLQPQH</sequence>
<evidence type="ECO:0000256" key="3">
    <source>
        <dbReference type="SAM" id="Phobius"/>
    </source>
</evidence>